<evidence type="ECO:0000313" key="2">
    <source>
        <dbReference type="Proteomes" id="UP000789366"/>
    </source>
</evidence>
<keyword evidence="2" id="KW-1185">Reference proteome</keyword>
<feature type="non-terminal residue" evidence="1">
    <location>
        <position position="1"/>
    </location>
</feature>
<gene>
    <name evidence="1" type="ORF">SPELUC_LOCUS16524</name>
</gene>
<organism evidence="1 2">
    <name type="scientific">Cetraspora pellucida</name>
    <dbReference type="NCBI Taxonomy" id="1433469"/>
    <lineage>
        <taxon>Eukaryota</taxon>
        <taxon>Fungi</taxon>
        <taxon>Fungi incertae sedis</taxon>
        <taxon>Mucoromycota</taxon>
        <taxon>Glomeromycotina</taxon>
        <taxon>Glomeromycetes</taxon>
        <taxon>Diversisporales</taxon>
        <taxon>Gigasporaceae</taxon>
        <taxon>Cetraspora</taxon>
    </lineage>
</organism>
<sequence length="41" mass="4705">TEYKNWDLLGCLEYLEEIGSKPKSIESSLQTEDVNESIKKS</sequence>
<accession>A0ACA9R8Z1</accession>
<name>A0ACA9R8Z1_9GLOM</name>
<reference evidence="1" key="1">
    <citation type="submission" date="2021-06" db="EMBL/GenBank/DDBJ databases">
        <authorList>
            <person name="Kallberg Y."/>
            <person name="Tangrot J."/>
            <person name="Rosling A."/>
        </authorList>
    </citation>
    <scope>NUCLEOTIDE SEQUENCE</scope>
    <source>
        <strain evidence="1">28 12/20/2015</strain>
    </source>
</reference>
<evidence type="ECO:0000313" key="1">
    <source>
        <dbReference type="EMBL" id="CAG8782499.1"/>
    </source>
</evidence>
<proteinExistence type="predicted"/>
<comment type="caution">
    <text evidence="1">The sequence shown here is derived from an EMBL/GenBank/DDBJ whole genome shotgun (WGS) entry which is preliminary data.</text>
</comment>
<feature type="non-terminal residue" evidence="1">
    <location>
        <position position="41"/>
    </location>
</feature>
<protein>
    <submittedName>
        <fullName evidence="1">12943_t:CDS:1</fullName>
    </submittedName>
</protein>
<dbReference type="Proteomes" id="UP000789366">
    <property type="component" value="Unassembled WGS sequence"/>
</dbReference>
<dbReference type="EMBL" id="CAJVPW010061754">
    <property type="protein sequence ID" value="CAG8782499.1"/>
    <property type="molecule type" value="Genomic_DNA"/>
</dbReference>